<feature type="domain" description="Histidine kinase" evidence="12">
    <location>
        <begin position="153"/>
        <end position="369"/>
    </location>
</feature>
<keyword evidence="4" id="KW-0597">Phosphoprotein</keyword>
<dbReference type="OrthoDB" id="9757990at2"/>
<dbReference type="SUPFAM" id="SSF47384">
    <property type="entry name" value="Homodimeric domain of signal transducing histidine kinase"/>
    <property type="match status" value="1"/>
</dbReference>
<keyword evidence="11" id="KW-0472">Membrane</keyword>
<dbReference type="CDD" id="cd06225">
    <property type="entry name" value="HAMP"/>
    <property type="match status" value="1"/>
</dbReference>
<accession>A0A3N4Z8E5</accession>
<evidence type="ECO:0000313" key="15">
    <source>
        <dbReference type="Proteomes" id="UP000280726"/>
    </source>
</evidence>
<dbReference type="GO" id="GO:0000155">
    <property type="term" value="F:phosphorelay sensor kinase activity"/>
    <property type="evidence" value="ECO:0007669"/>
    <property type="project" value="InterPro"/>
</dbReference>
<dbReference type="InterPro" id="IPR036097">
    <property type="entry name" value="HisK_dim/P_sf"/>
</dbReference>
<protein>
    <recommendedName>
        <fullName evidence="3">histidine kinase</fullName>
        <ecNumber evidence="3">2.7.13.3</ecNumber>
    </recommendedName>
</protein>
<dbReference type="InterPro" id="IPR004358">
    <property type="entry name" value="Sig_transdc_His_kin-like_C"/>
</dbReference>
<reference evidence="14 15" key="1">
    <citation type="submission" date="2018-11" db="EMBL/GenBank/DDBJ databases">
        <title>Sequencing the genomes of 1000 actinobacteria strains.</title>
        <authorList>
            <person name="Klenk H.-P."/>
        </authorList>
    </citation>
    <scope>NUCLEOTIDE SEQUENCE [LARGE SCALE GENOMIC DNA]</scope>
    <source>
        <strain evidence="14 15">DSM 14418</strain>
    </source>
</reference>
<gene>
    <name evidence="14" type="ORF">EDD32_2807</name>
</gene>
<dbReference type="PROSITE" id="PS50885">
    <property type="entry name" value="HAMP"/>
    <property type="match status" value="1"/>
</dbReference>
<feature type="transmembrane region" description="Helical" evidence="11">
    <location>
        <begin position="12"/>
        <end position="37"/>
    </location>
</feature>
<dbReference type="EC" id="2.7.13.3" evidence="3"/>
<proteinExistence type="predicted"/>
<dbReference type="InterPro" id="IPR050736">
    <property type="entry name" value="Sensor_HK_Regulatory"/>
</dbReference>
<dbReference type="PROSITE" id="PS50109">
    <property type="entry name" value="HIS_KIN"/>
    <property type="match status" value="1"/>
</dbReference>
<comment type="subcellular location">
    <subcellularLocation>
        <location evidence="2">Cell membrane</location>
    </subcellularLocation>
</comment>
<keyword evidence="7 14" id="KW-0418">Kinase</keyword>
<dbReference type="FunFam" id="3.30.565.10:FF:000006">
    <property type="entry name" value="Sensor histidine kinase WalK"/>
    <property type="match status" value="1"/>
</dbReference>
<dbReference type="Pfam" id="PF00672">
    <property type="entry name" value="HAMP"/>
    <property type="match status" value="1"/>
</dbReference>
<dbReference type="CDD" id="cd00082">
    <property type="entry name" value="HisKA"/>
    <property type="match status" value="1"/>
</dbReference>
<evidence type="ECO:0000313" key="14">
    <source>
        <dbReference type="EMBL" id="RPF28284.1"/>
    </source>
</evidence>
<keyword evidence="8 11" id="KW-1133">Transmembrane helix</keyword>
<dbReference type="EMBL" id="RKRA01000001">
    <property type="protein sequence ID" value="RPF28284.1"/>
    <property type="molecule type" value="Genomic_DNA"/>
</dbReference>
<evidence type="ECO:0000256" key="9">
    <source>
        <dbReference type="ARBA" id="ARBA00023012"/>
    </source>
</evidence>
<dbReference type="SMART" id="SM00304">
    <property type="entry name" value="HAMP"/>
    <property type="match status" value="1"/>
</dbReference>
<dbReference type="SUPFAM" id="SSF55874">
    <property type="entry name" value="ATPase domain of HSP90 chaperone/DNA topoisomerase II/histidine kinase"/>
    <property type="match status" value="1"/>
</dbReference>
<name>A0A3N4Z8E5_9MICO</name>
<dbReference type="InterPro" id="IPR036890">
    <property type="entry name" value="HATPase_C_sf"/>
</dbReference>
<comment type="catalytic activity">
    <reaction evidence="1">
        <text>ATP + protein L-histidine = ADP + protein N-phospho-L-histidine.</text>
        <dbReference type="EC" id="2.7.13.3"/>
    </reaction>
</comment>
<dbReference type="InterPro" id="IPR003661">
    <property type="entry name" value="HisK_dim/P_dom"/>
</dbReference>
<feature type="region of interest" description="Disordered" evidence="10">
    <location>
        <begin position="347"/>
        <end position="371"/>
    </location>
</feature>
<sequence>MRRSSEGPRLGARLFLAQALVIVAGASTLAVVALILAPGLFEEHLRGVPEPIDDTTRQHIDTAFSGATFTSLSVAILASLITALAVSWFVTRRVVRPVEAMATAAGRIAAGDYTARVRITGSGPELASLASALDLTAHELAATERTRAEMLRDVAHELRTPLTALRGYIDALADGVLPLDGDAVDTVHAELSRVERLVDDLGTVSRAEERRLDLHLRTVAPSEVVAAAVKAARARFARAGVDLQVIVADDLPSVSIDEDRMQEVLANLLDNALRHTPPEGVVTVSARPAPGVVELAVTDTGEGLAPEHLRRVFERFYRVDAGRSRQKGGSGIGLAIVRALTEAHGGHVGAESAGPGHGTTFSVKLPADRPR</sequence>
<dbReference type="GO" id="GO:0005886">
    <property type="term" value="C:plasma membrane"/>
    <property type="evidence" value="ECO:0007669"/>
    <property type="project" value="UniProtKB-SubCell"/>
</dbReference>
<dbReference type="AlphaFoldDB" id="A0A3N4Z8E5"/>
<dbReference type="CDD" id="cd00075">
    <property type="entry name" value="HATPase"/>
    <property type="match status" value="1"/>
</dbReference>
<evidence type="ECO:0000256" key="5">
    <source>
        <dbReference type="ARBA" id="ARBA00022679"/>
    </source>
</evidence>
<keyword evidence="6 11" id="KW-0812">Transmembrane</keyword>
<keyword evidence="5" id="KW-0808">Transferase</keyword>
<evidence type="ECO:0000256" key="11">
    <source>
        <dbReference type="SAM" id="Phobius"/>
    </source>
</evidence>
<dbReference type="Gene3D" id="6.10.340.10">
    <property type="match status" value="1"/>
</dbReference>
<evidence type="ECO:0000256" key="6">
    <source>
        <dbReference type="ARBA" id="ARBA00022692"/>
    </source>
</evidence>
<dbReference type="Gene3D" id="1.10.287.130">
    <property type="match status" value="1"/>
</dbReference>
<evidence type="ECO:0000256" key="7">
    <source>
        <dbReference type="ARBA" id="ARBA00022777"/>
    </source>
</evidence>
<evidence type="ECO:0000259" key="12">
    <source>
        <dbReference type="PROSITE" id="PS50109"/>
    </source>
</evidence>
<feature type="domain" description="HAMP" evidence="13">
    <location>
        <begin position="92"/>
        <end position="145"/>
    </location>
</feature>
<keyword evidence="15" id="KW-1185">Reference proteome</keyword>
<evidence type="ECO:0000256" key="10">
    <source>
        <dbReference type="SAM" id="MobiDB-lite"/>
    </source>
</evidence>
<dbReference type="SMART" id="SM00388">
    <property type="entry name" value="HisKA"/>
    <property type="match status" value="1"/>
</dbReference>
<evidence type="ECO:0000256" key="2">
    <source>
        <dbReference type="ARBA" id="ARBA00004236"/>
    </source>
</evidence>
<dbReference type="InterPro" id="IPR005467">
    <property type="entry name" value="His_kinase_dom"/>
</dbReference>
<organism evidence="14 15">
    <name type="scientific">Georgenia muralis</name>
    <dbReference type="NCBI Taxonomy" id="154117"/>
    <lineage>
        <taxon>Bacteria</taxon>
        <taxon>Bacillati</taxon>
        <taxon>Actinomycetota</taxon>
        <taxon>Actinomycetes</taxon>
        <taxon>Micrococcales</taxon>
        <taxon>Bogoriellaceae</taxon>
        <taxon>Georgenia</taxon>
    </lineage>
</organism>
<evidence type="ECO:0000256" key="4">
    <source>
        <dbReference type="ARBA" id="ARBA00022553"/>
    </source>
</evidence>
<evidence type="ECO:0000259" key="13">
    <source>
        <dbReference type="PROSITE" id="PS50885"/>
    </source>
</evidence>
<dbReference type="Proteomes" id="UP000280726">
    <property type="component" value="Unassembled WGS sequence"/>
</dbReference>
<evidence type="ECO:0000256" key="8">
    <source>
        <dbReference type="ARBA" id="ARBA00022989"/>
    </source>
</evidence>
<evidence type="ECO:0000256" key="3">
    <source>
        <dbReference type="ARBA" id="ARBA00012438"/>
    </source>
</evidence>
<dbReference type="Pfam" id="PF02518">
    <property type="entry name" value="HATPase_c"/>
    <property type="match status" value="1"/>
</dbReference>
<feature type="transmembrane region" description="Helical" evidence="11">
    <location>
        <begin position="72"/>
        <end position="91"/>
    </location>
</feature>
<comment type="caution">
    <text evidence="14">The sequence shown here is derived from an EMBL/GenBank/DDBJ whole genome shotgun (WGS) entry which is preliminary data.</text>
</comment>
<dbReference type="SMART" id="SM00387">
    <property type="entry name" value="HATPase_c"/>
    <property type="match status" value="1"/>
</dbReference>
<dbReference type="PANTHER" id="PTHR43711:SF1">
    <property type="entry name" value="HISTIDINE KINASE 1"/>
    <property type="match status" value="1"/>
</dbReference>
<dbReference type="Pfam" id="PF00512">
    <property type="entry name" value="HisKA"/>
    <property type="match status" value="1"/>
</dbReference>
<keyword evidence="9" id="KW-0902">Two-component regulatory system</keyword>
<dbReference type="SUPFAM" id="SSF158472">
    <property type="entry name" value="HAMP domain-like"/>
    <property type="match status" value="1"/>
</dbReference>
<dbReference type="PANTHER" id="PTHR43711">
    <property type="entry name" value="TWO-COMPONENT HISTIDINE KINASE"/>
    <property type="match status" value="1"/>
</dbReference>
<dbReference type="Gene3D" id="3.30.565.10">
    <property type="entry name" value="Histidine kinase-like ATPase, C-terminal domain"/>
    <property type="match status" value="1"/>
</dbReference>
<dbReference type="InterPro" id="IPR003594">
    <property type="entry name" value="HATPase_dom"/>
</dbReference>
<evidence type="ECO:0000256" key="1">
    <source>
        <dbReference type="ARBA" id="ARBA00000085"/>
    </source>
</evidence>
<dbReference type="PRINTS" id="PR00344">
    <property type="entry name" value="BCTRLSENSOR"/>
</dbReference>
<dbReference type="RefSeq" id="WP_123918403.1">
    <property type="nucleotide sequence ID" value="NZ_RKRA01000001.1"/>
</dbReference>
<dbReference type="InterPro" id="IPR003660">
    <property type="entry name" value="HAMP_dom"/>
</dbReference>